<feature type="domain" description="Kinesin motor" evidence="6">
    <location>
        <begin position="1"/>
        <end position="188"/>
    </location>
</feature>
<proteinExistence type="inferred from homology"/>
<feature type="compositionally biased region" description="Polar residues" evidence="5">
    <location>
        <begin position="278"/>
        <end position="292"/>
    </location>
</feature>
<comment type="similarity">
    <text evidence="3 4">Belongs to the TRAFAC class myosin-kinesin ATPase superfamily. Kinesin family.</text>
</comment>
<keyword evidence="4" id="KW-0505">Motor protein</keyword>
<evidence type="ECO:0000256" key="3">
    <source>
        <dbReference type="PROSITE-ProRule" id="PRU00283"/>
    </source>
</evidence>
<protein>
    <recommendedName>
        <fullName evidence="4">Kinesin-like protein</fullName>
    </recommendedName>
</protein>
<dbReference type="SMART" id="SM00129">
    <property type="entry name" value="KISc"/>
    <property type="match status" value="1"/>
</dbReference>
<dbReference type="GO" id="GO:0007018">
    <property type="term" value="P:microtubule-based movement"/>
    <property type="evidence" value="ECO:0007669"/>
    <property type="project" value="InterPro"/>
</dbReference>
<evidence type="ECO:0000313" key="7">
    <source>
        <dbReference type="EMBL" id="KAJ3049239.1"/>
    </source>
</evidence>
<evidence type="ECO:0000256" key="5">
    <source>
        <dbReference type="SAM" id="MobiDB-lite"/>
    </source>
</evidence>
<dbReference type="GO" id="GO:0051231">
    <property type="term" value="P:spindle elongation"/>
    <property type="evidence" value="ECO:0007669"/>
    <property type="project" value="TreeGrafter"/>
</dbReference>
<dbReference type="PROSITE" id="PS50067">
    <property type="entry name" value="KINESIN_MOTOR_2"/>
    <property type="match status" value="1"/>
</dbReference>
<dbReference type="GO" id="GO:0005524">
    <property type="term" value="F:ATP binding"/>
    <property type="evidence" value="ECO:0007669"/>
    <property type="project" value="UniProtKB-KW"/>
</dbReference>
<dbReference type="PANTHER" id="PTHR47969:SF33">
    <property type="entry name" value="KINESIN-LIKE PROTEIN"/>
    <property type="match status" value="1"/>
</dbReference>
<dbReference type="InterPro" id="IPR027417">
    <property type="entry name" value="P-loop_NTPase"/>
</dbReference>
<dbReference type="InterPro" id="IPR036961">
    <property type="entry name" value="Kinesin_motor_dom_sf"/>
</dbReference>
<name>A0AAD5X305_9FUNG</name>
<comment type="caution">
    <text evidence="3">Lacks conserved residue(s) required for the propagation of feature annotation.</text>
</comment>
<dbReference type="GO" id="GO:0005875">
    <property type="term" value="C:microtubule associated complex"/>
    <property type="evidence" value="ECO:0007669"/>
    <property type="project" value="TreeGrafter"/>
</dbReference>
<dbReference type="SUPFAM" id="SSF52540">
    <property type="entry name" value="P-loop containing nucleoside triphosphate hydrolases"/>
    <property type="match status" value="1"/>
</dbReference>
<dbReference type="PROSITE" id="PS00411">
    <property type="entry name" value="KINESIN_MOTOR_1"/>
    <property type="match status" value="1"/>
</dbReference>
<evidence type="ECO:0000313" key="8">
    <source>
        <dbReference type="Proteomes" id="UP001212841"/>
    </source>
</evidence>
<keyword evidence="4" id="KW-0493">Microtubule</keyword>
<gene>
    <name evidence="7" type="primary">KIF12</name>
    <name evidence="7" type="ORF">HK097_009744</name>
</gene>
<keyword evidence="8" id="KW-1185">Reference proteome</keyword>
<feature type="region of interest" description="Disordered" evidence="5">
    <location>
        <begin position="275"/>
        <end position="389"/>
    </location>
</feature>
<evidence type="ECO:0000256" key="1">
    <source>
        <dbReference type="ARBA" id="ARBA00022741"/>
    </source>
</evidence>
<dbReference type="InterPro" id="IPR027640">
    <property type="entry name" value="Kinesin-like_fam"/>
</dbReference>
<evidence type="ECO:0000259" key="6">
    <source>
        <dbReference type="PROSITE" id="PS50067"/>
    </source>
</evidence>
<dbReference type="Proteomes" id="UP001212841">
    <property type="component" value="Unassembled WGS sequence"/>
</dbReference>
<dbReference type="Gene3D" id="3.40.850.10">
    <property type="entry name" value="Kinesin motor domain"/>
    <property type="match status" value="1"/>
</dbReference>
<evidence type="ECO:0000256" key="4">
    <source>
        <dbReference type="RuleBase" id="RU000394"/>
    </source>
</evidence>
<reference evidence="7" key="1">
    <citation type="submission" date="2020-05" db="EMBL/GenBank/DDBJ databases">
        <title>Phylogenomic resolution of chytrid fungi.</title>
        <authorList>
            <person name="Stajich J.E."/>
            <person name="Amses K."/>
            <person name="Simmons R."/>
            <person name="Seto K."/>
            <person name="Myers J."/>
            <person name="Bonds A."/>
            <person name="Quandt C.A."/>
            <person name="Barry K."/>
            <person name="Liu P."/>
            <person name="Grigoriev I."/>
            <person name="Longcore J.E."/>
            <person name="James T.Y."/>
        </authorList>
    </citation>
    <scope>NUCLEOTIDE SEQUENCE</scope>
    <source>
        <strain evidence="7">JEL0318</strain>
    </source>
</reference>
<comment type="caution">
    <text evidence="7">The sequence shown here is derived from an EMBL/GenBank/DDBJ whole genome shotgun (WGS) entry which is preliminary data.</text>
</comment>
<dbReference type="PRINTS" id="PR00380">
    <property type="entry name" value="KINESINHEAVY"/>
</dbReference>
<keyword evidence="2 4" id="KW-0067">ATP-binding</keyword>
<accession>A0AAD5X305</accession>
<dbReference type="GO" id="GO:0005874">
    <property type="term" value="C:microtubule"/>
    <property type="evidence" value="ECO:0007669"/>
    <property type="project" value="UniProtKB-KW"/>
</dbReference>
<keyword evidence="1 4" id="KW-0547">Nucleotide-binding</keyword>
<dbReference type="InterPro" id="IPR019821">
    <property type="entry name" value="Kinesin_motor_CS"/>
</dbReference>
<feature type="compositionally biased region" description="Pro residues" evidence="5">
    <location>
        <begin position="294"/>
        <end position="321"/>
    </location>
</feature>
<dbReference type="EMBL" id="JADGJD010000672">
    <property type="protein sequence ID" value="KAJ3049239.1"/>
    <property type="molecule type" value="Genomic_DNA"/>
</dbReference>
<feature type="compositionally biased region" description="Polar residues" evidence="5">
    <location>
        <begin position="364"/>
        <end position="386"/>
    </location>
</feature>
<sequence>MQVQDLLSETVSSLPIRFTQDRGFFVDDLVEVNCKNVDDALSALDEGLRNRITRSHNLNEYSSRSHSILTISIETPMPDGNGKVCGKMRFVDLAGSERIKQSDTKGESLAETLKINKSLLTLGNVISHLSRNPLPQHIPYRDSKLTMLLSDSLGGNGVTIMVACISSSPSNFAETIKTLRYACRAMRVVNVPTVSVRKGVHEEVRALRGEVGRLRKENERLKGLMGSSTAEGSSLGIGRNEYPFPVMEYGHVGAVPMRDSGVGFAGSGIGWIPGVPPWQSQGHGSAYDSQSRIFPPPFPPQTQQPHPSQPHPYQPHYPPFEQPLYGRRSASQTSSHQPQSHPSTINHFPSHPPSRAPSYAATPISHSPYNASTSATPTRSSLTLNSPRDVARSRSLLWKDLESLDKEIQGMR</sequence>
<dbReference type="InterPro" id="IPR001752">
    <property type="entry name" value="Kinesin_motor_dom"/>
</dbReference>
<organism evidence="7 8">
    <name type="scientific">Rhizophlyctis rosea</name>
    <dbReference type="NCBI Taxonomy" id="64517"/>
    <lineage>
        <taxon>Eukaryota</taxon>
        <taxon>Fungi</taxon>
        <taxon>Fungi incertae sedis</taxon>
        <taxon>Chytridiomycota</taxon>
        <taxon>Chytridiomycota incertae sedis</taxon>
        <taxon>Chytridiomycetes</taxon>
        <taxon>Rhizophlyctidales</taxon>
        <taxon>Rhizophlyctidaceae</taxon>
        <taxon>Rhizophlyctis</taxon>
    </lineage>
</organism>
<dbReference type="GO" id="GO:0007052">
    <property type="term" value="P:mitotic spindle organization"/>
    <property type="evidence" value="ECO:0007669"/>
    <property type="project" value="TreeGrafter"/>
</dbReference>
<dbReference type="AlphaFoldDB" id="A0AAD5X305"/>
<dbReference type="Pfam" id="PF00225">
    <property type="entry name" value="Kinesin"/>
    <property type="match status" value="1"/>
</dbReference>
<evidence type="ECO:0000256" key="2">
    <source>
        <dbReference type="ARBA" id="ARBA00022840"/>
    </source>
</evidence>
<dbReference type="PANTHER" id="PTHR47969">
    <property type="entry name" value="CHROMOSOME-ASSOCIATED KINESIN KIF4A-RELATED"/>
    <property type="match status" value="1"/>
</dbReference>
<dbReference type="GO" id="GO:0008017">
    <property type="term" value="F:microtubule binding"/>
    <property type="evidence" value="ECO:0007669"/>
    <property type="project" value="InterPro"/>
</dbReference>
<feature type="compositionally biased region" description="Low complexity" evidence="5">
    <location>
        <begin position="331"/>
        <end position="344"/>
    </location>
</feature>
<dbReference type="GO" id="GO:0003777">
    <property type="term" value="F:microtubule motor activity"/>
    <property type="evidence" value="ECO:0007669"/>
    <property type="project" value="InterPro"/>
</dbReference>